<keyword evidence="2" id="KW-1185">Reference proteome</keyword>
<evidence type="ECO:0000313" key="1">
    <source>
        <dbReference type="EMBL" id="KAJ2966394.1"/>
    </source>
</evidence>
<evidence type="ECO:0000313" key="2">
    <source>
        <dbReference type="Proteomes" id="UP001143910"/>
    </source>
</evidence>
<proteinExistence type="predicted"/>
<accession>A0ACC1MIC9</accession>
<comment type="caution">
    <text evidence="1">The sequence shown here is derived from an EMBL/GenBank/DDBJ whole genome shotgun (WGS) entry which is preliminary data.</text>
</comment>
<protein>
    <submittedName>
        <fullName evidence="1">Uncharacterized protein</fullName>
    </submittedName>
</protein>
<gene>
    <name evidence="1" type="ORF">NQ176_g10171</name>
</gene>
<dbReference type="Proteomes" id="UP001143910">
    <property type="component" value="Unassembled WGS sequence"/>
</dbReference>
<sequence>MTRRVAPSASSEPHRACSRCHTRKVQCDGKRRCGKCVEAGVICEPRRRKSRLQELRAIESRNEWLEAEVSRLLDVNCQQIPTGTTMEPSAGSFISVGRQSLSGTPDSPSTRNPQPGQGNDSPPGSQSVQASDIGLLALNATGELRFLGPSSGSSFLALASNHVRAVLGKPPDSARRNRQQDEEKNHAEAISRLNRAHCDGLLQSYLDWVHNLYPLFEQKQLNELVDNHFAEGAEETTKNSMSACIFFLVMALGAVNINYRSDRARGSSEDVQPSATQFYLAAVEILDNMRPMPTASIPLIQVLCIELGLHCESSRPEAAQEERRRVFWVVYSVELAIAFNMGRPPSITDEHISTRMPIATPENVMAMHMARHRRIQSQIIAKVYSAAAILTDETARDGILSQLQGSLDVWMADLPELYAQCSSLYPFEYWERFYYSSTSVLHRSSPLCTRVSVQSAEKCIRASGGFIEKLHCVLSGAEVALSWMMAQGALFSGLTLLITARLHLQDLLRHVGRQFMLFDIPNWVSKCNVCLVILKERLKDDLLQKLSTQFESFGSQCQKQFLMATSEHSRPSYSGVADITPGPQHPPDSATAATDDLGWNSQTHLMLPGGDISATDGSAPVDVLAEIPWDSVQAFNDLCGGSALDGFWEWFPQFETF</sequence>
<dbReference type="EMBL" id="JANJQO010002642">
    <property type="protein sequence ID" value="KAJ2966394.1"/>
    <property type="molecule type" value="Genomic_DNA"/>
</dbReference>
<organism evidence="1 2">
    <name type="scientific">Zarea fungicola</name>
    <dbReference type="NCBI Taxonomy" id="93591"/>
    <lineage>
        <taxon>Eukaryota</taxon>
        <taxon>Fungi</taxon>
        <taxon>Dikarya</taxon>
        <taxon>Ascomycota</taxon>
        <taxon>Pezizomycotina</taxon>
        <taxon>Sordariomycetes</taxon>
        <taxon>Hypocreomycetidae</taxon>
        <taxon>Hypocreales</taxon>
        <taxon>Cordycipitaceae</taxon>
        <taxon>Zarea</taxon>
    </lineage>
</organism>
<reference evidence="1" key="1">
    <citation type="submission" date="2022-08" db="EMBL/GenBank/DDBJ databases">
        <title>Genome Sequence of Lecanicillium fungicola.</title>
        <authorList>
            <person name="Buettner E."/>
        </authorList>
    </citation>
    <scope>NUCLEOTIDE SEQUENCE</scope>
    <source>
        <strain evidence="1">Babe33</strain>
    </source>
</reference>
<name>A0ACC1MIC9_9HYPO</name>